<accession>A0A9Q9IKQ9</accession>
<reference evidence="1" key="1">
    <citation type="submission" date="2021-04" db="EMBL/GenBank/DDBJ databases">
        <title>Dactylosporangium aurantiacum NRRL B-8018 full assembly.</title>
        <authorList>
            <person name="Hartkoorn R.C."/>
            <person name="Beaudoing E."/>
            <person name="Hot D."/>
        </authorList>
    </citation>
    <scope>NUCLEOTIDE SEQUENCE</scope>
    <source>
        <strain evidence="1">NRRL B-8018</strain>
    </source>
</reference>
<protein>
    <submittedName>
        <fullName evidence="1">Uncharacterized protein</fullName>
    </submittedName>
</protein>
<name>A0A9Q9IKQ9_9ACTN</name>
<dbReference type="RefSeq" id="WP_052386837.1">
    <property type="nucleotide sequence ID" value="NZ_CP073767.1"/>
</dbReference>
<evidence type="ECO:0000313" key="2">
    <source>
        <dbReference type="Proteomes" id="UP001058003"/>
    </source>
</evidence>
<organism evidence="1 2">
    <name type="scientific">Dactylosporangium aurantiacum</name>
    <dbReference type="NCBI Taxonomy" id="35754"/>
    <lineage>
        <taxon>Bacteria</taxon>
        <taxon>Bacillati</taxon>
        <taxon>Actinomycetota</taxon>
        <taxon>Actinomycetes</taxon>
        <taxon>Micromonosporales</taxon>
        <taxon>Micromonosporaceae</taxon>
        <taxon>Dactylosporangium</taxon>
    </lineage>
</organism>
<dbReference type="AlphaFoldDB" id="A0A9Q9IKQ9"/>
<keyword evidence="2" id="KW-1185">Reference proteome</keyword>
<dbReference type="KEGG" id="daur:Daura_00635"/>
<dbReference type="Proteomes" id="UP001058003">
    <property type="component" value="Chromosome"/>
</dbReference>
<sequence>METLDTFSCTFLPATVLAKLSPVTVRRHVQMLRGCAGDRDSVAVVARCTTRAARSSVLMLTRNRLVVTTESPLLRRVSLHLNADLHQLADVTWTPEPGRTGIQLGVTAIDGVRENMWVRLADKSEMWRLDEALKQAFRTPWGQIAAAVSPVAPALTRAALRFAVSSAAA</sequence>
<proteinExistence type="predicted"/>
<gene>
    <name evidence="1" type="ORF">Daura_00635</name>
</gene>
<dbReference type="OrthoDB" id="3399371at2"/>
<evidence type="ECO:0000313" key="1">
    <source>
        <dbReference type="EMBL" id="UWZ54838.1"/>
    </source>
</evidence>
<dbReference type="EMBL" id="CP073767">
    <property type="protein sequence ID" value="UWZ54838.1"/>
    <property type="molecule type" value="Genomic_DNA"/>
</dbReference>